<protein>
    <submittedName>
        <fullName evidence="1">Uncharacterized protein</fullName>
    </submittedName>
</protein>
<comment type="caution">
    <text evidence="1">The sequence shown here is derived from an EMBL/GenBank/DDBJ whole genome shotgun (WGS) entry which is preliminary data.</text>
</comment>
<proteinExistence type="predicted"/>
<reference evidence="1 2" key="1">
    <citation type="journal article" date="2013" name="Curr. Biol.">
        <title>The Genome of the Foraminiferan Reticulomyxa filosa.</title>
        <authorList>
            <person name="Glockner G."/>
            <person name="Hulsmann N."/>
            <person name="Schleicher M."/>
            <person name="Noegel A.A."/>
            <person name="Eichinger L."/>
            <person name="Gallinger C."/>
            <person name="Pawlowski J."/>
            <person name="Sierra R."/>
            <person name="Euteneuer U."/>
            <person name="Pillet L."/>
            <person name="Moustafa A."/>
            <person name="Platzer M."/>
            <person name="Groth M."/>
            <person name="Szafranski K."/>
            <person name="Schliwa M."/>
        </authorList>
    </citation>
    <scope>NUCLEOTIDE SEQUENCE [LARGE SCALE GENOMIC DNA]</scope>
</reference>
<evidence type="ECO:0000313" key="2">
    <source>
        <dbReference type="Proteomes" id="UP000023152"/>
    </source>
</evidence>
<accession>X6LGE2</accession>
<name>X6LGE2_RETFI</name>
<gene>
    <name evidence="1" type="ORF">RFI_36383</name>
</gene>
<dbReference type="Proteomes" id="UP000023152">
    <property type="component" value="Unassembled WGS sequence"/>
</dbReference>
<evidence type="ECO:0000313" key="1">
    <source>
        <dbReference type="EMBL" id="ETO01058.1"/>
    </source>
</evidence>
<dbReference type="AlphaFoldDB" id="X6LGE2"/>
<sequence length="68" mass="7935">MNIDKAIAEINIDELYIADIDKAIAEYNIDKLYIADINKAIARYNINKYTLQQLILIKQLQKLILQIK</sequence>
<keyword evidence="2" id="KW-1185">Reference proteome</keyword>
<dbReference type="EMBL" id="ASPP01039354">
    <property type="protein sequence ID" value="ETO01058.1"/>
    <property type="molecule type" value="Genomic_DNA"/>
</dbReference>
<organism evidence="1 2">
    <name type="scientific">Reticulomyxa filosa</name>
    <dbReference type="NCBI Taxonomy" id="46433"/>
    <lineage>
        <taxon>Eukaryota</taxon>
        <taxon>Sar</taxon>
        <taxon>Rhizaria</taxon>
        <taxon>Retaria</taxon>
        <taxon>Foraminifera</taxon>
        <taxon>Monothalamids</taxon>
        <taxon>Reticulomyxidae</taxon>
        <taxon>Reticulomyxa</taxon>
    </lineage>
</organism>